<protein>
    <recommendedName>
        <fullName evidence="4">Encoded protein</fullName>
    </recommendedName>
</protein>
<gene>
    <name evidence="2" type="ORF">DUNSADRAFT_11002</name>
</gene>
<dbReference type="Proteomes" id="UP000815325">
    <property type="component" value="Unassembled WGS sequence"/>
</dbReference>
<feature type="compositionally biased region" description="Basic and acidic residues" evidence="1">
    <location>
        <begin position="16"/>
        <end position="28"/>
    </location>
</feature>
<keyword evidence="3" id="KW-1185">Reference proteome</keyword>
<feature type="region of interest" description="Disordered" evidence="1">
    <location>
        <begin position="1"/>
        <end position="61"/>
    </location>
</feature>
<proteinExistence type="predicted"/>
<comment type="caution">
    <text evidence="2">The sequence shown here is derived from an EMBL/GenBank/DDBJ whole genome shotgun (WGS) entry which is preliminary data.</text>
</comment>
<evidence type="ECO:0000256" key="1">
    <source>
        <dbReference type="SAM" id="MobiDB-lite"/>
    </source>
</evidence>
<organism evidence="2 3">
    <name type="scientific">Dunaliella salina</name>
    <name type="common">Green alga</name>
    <name type="synonym">Protococcus salinus</name>
    <dbReference type="NCBI Taxonomy" id="3046"/>
    <lineage>
        <taxon>Eukaryota</taxon>
        <taxon>Viridiplantae</taxon>
        <taxon>Chlorophyta</taxon>
        <taxon>core chlorophytes</taxon>
        <taxon>Chlorophyceae</taxon>
        <taxon>CS clade</taxon>
        <taxon>Chlamydomonadales</taxon>
        <taxon>Dunaliellaceae</taxon>
        <taxon>Dunaliella</taxon>
    </lineage>
</organism>
<sequence length="106" mass="11412">MGCAASAHAPPPVVEPQRHRLDAEESRLNDGFPEQGPAEQAARAHTASHKGLARGEQAAGDHSFWTEKRIKTFKAVLRGGVKAILALCQEYKSALPFPGVRACKRA</sequence>
<evidence type="ECO:0000313" key="2">
    <source>
        <dbReference type="EMBL" id="KAF5825378.1"/>
    </source>
</evidence>
<evidence type="ECO:0000313" key="3">
    <source>
        <dbReference type="Proteomes" id="UP000815325"/>
    </source>
</evidence>
<reference evidence="2" key="1">
    <citation type="submission" date="2017-08" db="EMBL/GenBank/DDBJ databases">
        <authorList>
            <person name="Polle J.E."/>
            <person name="Barry K."/>
            <person name="Cushman J."/>
            <person name="Schmutz J."/>
            <person name="Tran D."/>
            <person name="Hathwaick L.T."/>
            <person name="Yim W.C."/>
            <person name="Jenkins J."/>
            <person name="Mckie-Krisberg Z.M."/>
            <person name="Prochnik S."/>
            <person name="Lindquist E."/>
            <person name="Dockter R.B."/>
            <person name="Adam C."/>
            <person name="Molina H."/>
            <person name="Bunkerborg J."/>
            <person name="Jin E."/>
            <person name="Buchheim M."/>
            <person name="Magnuson J."/>
        </authorList>
    </citation>
    <scope>NUCLEOTIDE SEQUENCE</scope>
    <source>
        <strain evidence="2">CCAP 19/18</strain>
    </source>
</reference>
<name>A0ABQ7FS73_DUNSA</name>
<dbReference type="EMBL" id="MU073455">
    <property type="protein sequence ID" value="KAF5825378.1"/>
    <property type="molecule type" value="Genomic_DNA"/>
</dbReference>
<accession>A0ABQ7FS73</accession>
<evidence type="ECO:0008006" key="4">
    <source>
        <dbReference type="Google" id="ProtNLM"/>
    </source>
</evidence>